<dbReference type="Pfam" id="PF00589">
    <property type="entry name" value="Phage_integrase"/>
    <property type="match status" value="1"/>
</dbReference>
<evidence type="ECO:0000256" key="3">
    <source>
        <dbReference type="ARBA" id="ARBA00023172"/>
    </source>
</evidence>
<dbReference type="EMBL" id="LHYE01000101">
    <property type="protein sequence ID" value="KXB05335.1"/>
    <property type="molecule type" value="Genomic_DNA"/>
</dbReference>
<reference evidence="5 6" key="1">
    <citation type="journal article" date="2016" name="Sci. Rep.">
        <title>Metabolic traits of an uncultured archaeal lineage -MSBL1- from brine pools of the Red Sea.</title>
        <authorList>
            <person name="Mwirichia R."/>
            <person name="Alam I."/>
            <person name="Rashid M."/>
            <person name="Vinu M."/>
            <person name="Ba-Alawi W."/>
            <person name="Anthony Kamau A."/>
            <person name="Kamanda Ngugi D."/>
            <person name="Goker M."/>
            <person name="Klenk H.P."/>
            <person name="Bajic V."/>
            <person name="Stingl U."/>
        </authorList>
    </citation>
    <scope>NUCLEOTIDE SEQUENCE [LARGE SCALE GENOMIC DNA]</scope>
    <source>
        <strain evidence="5">SCGC-AAA382A20</strain>
    </source>
</reference>
<name>A0A133VFX3_9EURY</name>
<dbReference type="Gene3D" id="1.10.443.10">
    <property type="entry name" value="Intergrase catalytic core"/>
    <property type="match status" value="1"/>
</dbReference>
<dbReference type="SUPFAM" id="SSF56349">
    <property type="entry name" value="DNA breaking-rejoining enzymes"/>
    <property type="match status" value="1"/>
</dbReference>
<accession>A0A133VFX3</accession>
<organism evidence="5 6">
    <name type="scientific">candidate division MSBL1 archaeon SCGC-AAA382A20</name>
    <dbReference type="NCBI Taxonomy" id="1698280"/>
    <lineage>
        <taxon>Archaea</taxon>
        <taxon>Methanobacteriati</taxon>
        <taxon>Methanobacteriota</taxon>
        <taxon>candidate division MSBL1</taxon>
    </lineage>
</organism>
<protein>
    <recommendedName>
        <fullName evidence="4">Tyr recombinase domain-containing protein</fullName>
    </recommendedName>
</protein>
<evidence type="ECO:0000313" key="6">
    <source>
        <dbReference type="Proteomes" id="UP000070263"/>
    </source>
</evidence>
<dbReference type="InterPro" id="IPR002104">
    <property type="entry name" value="Integrase_catalytic"/>
</dbReference>
<dbReference type="PANTHER" id="PTHR30349:SF41">
    <property type="entry name" value="INTEGRASE_RECOMBINASE PROTEIN MJ0367-RELATED"/>
    <property type="match status" value="1"/>
</dbReference>
<dbReference type="InterPro" id="IPR013762">
    <property type="entry name" value="Integrase-like_cat_sf"/>
</dbReference>
<dbReference type="GO" id="GO:0003677">
    <property type="term" value="F:DNA binding"/>
    <property type="evidence" value="ECO:0007669"/>
    <property type="project" value="UniProtKB-KW"/>
</dbReference>
<dbReference type="GO" id="GO:0015074">
    <property type="term" value="P:DNA integration"/>
    <property type="evidence" value="ECO:0007669"/>
    <property type="project" value="UniProtKB-KW"/>
</dbReference>
<keyword evidence="1" id="KW-0229">DNA integration</keyword>
<dbReference type="Proteomes" id="UP000070263">
    <property type="component" value="Unassembled WGS sequence"/>
</dbReference>
<evidence type="ECO:0000259" key="4">
    <source>
        <dbReference type="PROSITE" id="PS51898"/>
    </source>
</evidence>
<evidence type="ECO:0000256" key="2">
    <source>
        <dbReference type="ARBA" id="ARBA00023125"/>
    </source>
</evidence>
<gene>
    <name evidence="5" type="ORF">AKJ51_05130</name>
</gene>
<keyword evidence="2" id="KW-0238">DNA-binding</keyword>
<dbReference type="GO" id="GO:0006310">
    <property type="term" value="P:DNA recombination"/>
    <property type="evidence" value="ECO:0007669"/>
    <property type="project" value="UniProtKB-KW"/>
</dbReference>
<proteinExistence type="predicted"/>
<sequence length="80" mass="8927">MLPGFVQRRVKKTGKASGFSKRVTPHVLRHSFATHLLENGYDIRTVQELLGHANVQTTMIYTHVAKTNVLGVNSPLDQQS</sequence>
<keyword evidence="3" id="KW-0233">DNA recombination</keyword>
<comment type="caution">
    <text evidence="5">The sequence shown here is derived from an EMBL/GenBank/DDBJ whole genome shotgun (WGS) entry which is preliminary data.</text>
</comment>
<dbReference type="InterPro" id="IPR011010">
    <property type="entry name" value="DNA_brk_join_enz"/>
</dbReference>
<dbReference type="InterPro" id="IPR050090">
    <property type="entry name" value="Tyrosine_recombinase_XerCD"/>
</dbReference>
<keyword evidence="6" id="KW-1185">Reference proteome</keyword>
<dbReference type="PROSITE" id="PS51898">
    <property type="entry name" value="TYR_RECOMBINASE"/>
    <property type="match status" value="1"/>
</dbReference>
<feature type="domain" description="Tyr recombinase" evidence="4">
    <location>
        <begin position="1"/>
        <end position="74"/>
    </location>
</feature>
<evidence type="ECO:0000256" key="1">
    <source>
        <dbReference type="ARBA" id="ARBA00022908"/>
    </source>
</evidence>
<dbReference type="PANTHER" id="PTHR30349">
    <property type="entry name" value="PHAGE INTEGRASE-RELATED"/>
    <property type="match status" value="1"/>
</dbReference>
<evidence type="ECO:0000313" key="5">
    <source>
        <dbReference type="EMBL" id="KXB05335.1"/>
    </source>
</evidence>
<dbReference type="AlphaFoldDB" id="A0A133VFX3"/>